<dbReference type="InterPro" id="IPR003689">
    <property type="entry name" value="ZIP"/>
</dbReference>
<evidence type="ECO:0000256" key="4">
    <source>
        <dbReference type="ARBA" id="ARBA00023136"/>
    </source>
</evidence>
<protein>
    <submittedName>
        <fullName evidence="8">Uncharacterized protein</fullName>
    </submittedName>
</protein>
<accession>A0AA85JTR1</accession>
<feature type="transmembrane region" description="Helical" evidence="6">
    <location>
        <begin position="607"/>
        <end position="633"/>
    </location>
</feature>
<comment type="subcellular location">
    <subcellularLocation>
        <location evidence="1">Membrane</location>
        <topology evidence="1">Multi-pass membrane protein</topology>
    </subcellularLocation>
</comment>
<feature type="region of interest" description="Disordered" evidence="5">
    <location>
        <begin position="169"/>
        <end position="188"/>
    </location>
</feature>
<keyword evidence="2 6" id="KW-0812">Transmembrane</keyword>
<feature type="transmembrane region" description="Helical" evidence="6">
    <location>
        <begin position="9"/>
        <end position="29"/>
    </location>
</feature>
<feature type="transmembrane region" description="Helical" evidence="6">
    <location>
        <begin position="576"/>
        <end position="601"/>
    </location>
</feature>
<proteinExistence type="predicted"/>
<organism evidence="7 8">
    <name type="scientific">Trichobilharzia regenti</name>
    <name type="common">Nasal bird schistosome</name>
    <dbReference type="NCBI Taxonomy" id="157069"/>
    <lineage>
        <taxon>Eukaryota</taxon>
        <taxon>Metazoa</taxon>
        <taxon>Spiralia</taxon>
        <taxon>Lophotrochozoa</taxon>
        <taxon>Platyhelminthes</taxon>
        <taxon>Trematoda</taxon>
        <taxon>Digenea</taxon>
        <taxon>Strigeidida</taxon>
        <taxon>Schistosomatoidea</taxon>
        <taxon>Schistosomatidae</taxon>
        <taxon>Trichobilharzia</taxon>
    </lineage>
</organism>
<dbReference type="Proteomes" id="UP000050795">
    <property type="component" value="Unassembled WGS sequence"/>
</dbReference>
<evidence type="ECO:0000256" key="2">
    <source>
        <dbReference type="ARBA" id="ARBA00022692"/>
    </source>
</evidence>
<feature type="transmembrane region" description="Helical" evidence="6">
    <location>
        <begin position="645"/>
        <end position="664"/>
    </location>
</feature>
<feature type="compositionally biased region" description="Low complexity" evidence="5">
    <location>
        <begin position="370"/>
        <end position="387"/>
    </location>
</feature>
<feature type="transmembrane region" description="Helical" evidence="6">
    <location>
        <begin position="259"/>
        <end position="280"/>
    </location>
</feature>
<evidence type="ECO:0000313" key="8">
    <source>
        <dbReference type="WBParaSite" id="TREG1_42000.2"/>
    </source>
</evidence>
<evidence type="ECO:0000256" key="3">
    <source>
        <dbReference type="ARBA" id="ARBA00022989"/>
    </source>
</evidence>
<feature type="compositionally biased region" description="Polar residues" evidence="5">
    <location>
        <begin position="417"/>
        <end position="441"/>
    </location>
</feature>
<keyword evidence="3 6" id="KW-1133">Transmembrane helix</keyword>
<evidence type="ECO:0000256" key="1">
    <source>
        <dbReference type="ARBA" id="ARBA00004141"/>
    </source>
</evidence>
<evidence type="ECO:0000256" key="5">
    <source>
        <dbReference type="SAM" id="MobiDB-lite"/>
    </source>
</evidence>
<dbReference type="WBParaSite" id="TREG1_42000.2">
    <property type="protein sequence ID" value="TREG1_42000.2"/>
    <property type="gene ID" value="TREG1_42000"/>
</dbReference>
<dbReference type="PANTHER" id="PTHR11040:SF140">
    <property type="entry name" value="ZRT (ZRT), IRT- (IRT-) LIKE PROTEIN TRANSPORTER"/>
    <property type="match status" value="1"/>
</dbReference>
<feature type="compositionally biased region" description="Polar residues" evidence="5">
    <location>
        <begin position="169"/>
        <end position="182"/>
    </location>
</feature>
<feature type="transmembrane region" description="Helical" evidence="6">
    <location>
        <begin position="55"/>
        <end position="79"/>
    </location>
</feature>
<reference evidence="8" key="2">
    <citation type="submission" date="2023-11" db="UniProtKB">
        <authorList>
            <consortium name="WormBaseParasite"/>
        </authorList>
    </citation>
    <scope>IDENTIFICATION</scope>
</reference>
<evidence type="ECO:0000256" key="6">
    <source>
        <dbReference type="SAM" id="Phobius"/>
    </source>
</evidence>
<feature type="transmembrane region" description="Helical" evidence="6">
    <location>
        <begin position="527"/>
        <end position="549"/>
    </location>
</feature>
<name>A0AA85JTR1_TRIRE</name>
<keyword evidence="7" id="KW-1185">Reference proteome</keyword>
<dbReference type="PANTHER" id="PTHR11040">
    <property type="entry name" value="ZINC/IRON TRANSPORTER"/>
    <property type="match status" value="1"/>
</dbReference>
<keyword evidence="4 6" id="KW-0472">Membrane</keyword>
<sequence length="667" mass="74706">MVHCVYRSVLVLSVIILNDIYLICGAHSWKSTESLSVANSSDVVPHDADGSRLGYIKVGLAAAFFFTVLVSCGLPVLLIDYLKERNNLSSNNKNRFHLGRVQQNGSDQIKIEDQDDDEAEDVEFQYCDLNLSPNAEGKFGNCLNDEQFSENQETNTSLNRISLQHQNSVESEVLSTPGQSPNPALLNGDQFENRDLLTGQVVHSERNWPHSFRIQDRIRGRNDHSIIASQRAYQKQGKQKFFRRVVSSRASRKETLQIWFSRCNCFAAGVFLSSGFMELYPDTEEAITEAKHQLNIKSEFPFAPFLTLVGFFLVLSIEQIVWTTKSRNSICCRRRSNNDNNSQTLHHDLLHSVSNDYNLEKNRNHTSRINSSNNNNNDNNNNNSNDSVTPESSKLYQNNMGYTSSKHVVGNAKRPSKLSNATNSSEITTIDRSPTSSTHSGNDFLLESGNTRNDQVENVKIEPCNNDDDYYDDNHNHHHHSHTHDIKFDAKSFGSVLRIILLLCAMSVHSIFEGLAVGLQPTAQRTLALFTAILLHKVIIAIGIGVNLATNLNESSTPTTSSSSSSQSRSSYCRMFMYQSIGTLILAFSSPFGVLVGYGLMQQKQSAVLTMSTAILQGLACGTFFYVVFCELLPVEFKEGVKDRMGKFFFLLLGFMLVALYAFLMPE</sequence>
<feature type="compositionally biased region" description="Polar residues" evidence="5">
    <location>
        <begin position="388"/>
        <end position="406"/>
    </location>
</feature>
<dbReference type="AlphaFoldDB" id="A0AA85JTR1"/>
<dbReference type="GO" id="GO:0005886">
    <property type="term" value="C:plasma membrane"/>
    <property type="evidence" value="ECO:0007669"/>
    <property type="project" value="TreeGrafter"/>
</dbReference>
<evidence type="ECO:0000313" key="7">
    <source>
        <dbReference type="Proteomes" id="UP000050795"/>
    </source>
</evidence>
<feature type="transmembrane region" description="Helical" evidence="6">
    <location>
        <begin position="300"/>
        <end position="317"/>
    </location>
</feature>
<dbReference type="GO" id="GO:0005385">
    <property type="term" value="F:zinc ion transmembrane transporter activity"/>
    <property type="evidence" value="ECO:0007669"/>
    <property type="project" value="TreeGrafter"/>
</dbReference>
<feature type="transmembrane region" description="Helical" evidence="6">
    <location>
        <begin position="496"/>
        <end position="515"/>
    </location>
</feature>
<dbReference type="Pfam" id="PF02535">
    <property type="entry name" value="Zip"/>
    <property type="match status" value="2"/>
</dbReference>
<feature type="region of interest" description="Disordered" evidence="5">
    <location>
        <begin position="364"/>
        <end position="482"/>
    </location>
</feature>
<reference evidence="7" key="1">
    <citation type="submission" date="2022-06" db="EMBL/GenBank/DDBJ databases">
        <authorList>
            <person name="Berger JAMES D."/>
            <person name="Berger JAMES D."/>
        </authorList>
    </citation>
    <scope>NUCLEOTIDE SEQUENCE [LARGE SCALE GENOMIC DNA]</scope>
</reference>